<dbReference type="EMBL" id="BAABCW010000010">
    <property type="protein sequence ID" value="GAA3511195.1"/>
    <property type="molecule type" value="Genomic_DNA"/>
</dbReference>
<evidence type="ECO:0000313" key="1">
    <source>
        <dbReference type="EMBL" id="GAA3511195.1"/>
    </source>
</evidence>
<protein>
    <submittedName>
        <fullName evidence="1">Antibiotic biosynthesis monooxygenase</fullName>
    </submittedName>
</protein>
<organism evidence="1 2">
    <name type="scientific">Aquimarina addita</name>
    <dbReference type="NCBI Taxonomy" id="870485"/>
    <lineage>
        <taxon>Bacteria</taxon>
        <taxon>Pseudomonadati</taxon>
        <taxon>Bacteroidota</taxon>
        <taxon>Flavobacteriia</taxon>
        <taxon>Flavobacteriales</taxon>
        <taxon>Flavobacteriaceae</taxon>
        <taxon>Aquimarina</taxon>
    </lineage>
</organism>
<dbReference type="Gene3D" id="3.30.70.100">
    <property type="match status" value="1"/>
</dbReference>
<keyword evidence="1" id="KW-0560">Oxidoreductase</keyword>
<keyword evidence="2" id="KW-1185">Reference proteome</keyword>
<proteinExistence type="predicted"/>
<name>A0ABP6UL76_9FLAO</name>
<comment type="caution">
    <text evidence="1">The sequence shown here is derived from an EMBL/GenBank/DDBJ whole genome shotgun (WGS) entry which is preliminary data.</text>
</comment>
<accession>A0ABP6UL76</accession>
<gene>
    <name evidence="1" type="ORF">GCM10022393_26210</name>
</gene>
<keyword evidence="1" id="KW-0503">Monooxygenase</keyword>
<evidence type="ECO:0000313" key="2">
    <source>
        <dbReference type="Proteomes" id="UP001500459"/>
    </source>
</evidence>
<sequence length="97" mass="10894">MKKIGLKATLIAKKETADEVASFIKEAVVLAKQEEKTLTWYSFRVDEVTFGIFDTFETEDGREAHLNGEIAKALMKHADRLLAEPPSIEKIEILSAK</sequence>
<dbReference type="Proteomes" id="UP001500459">
    <property type="component" value="Unassembled WGS sequence"/>
</dbReference>
<dbReference type="InterPro" id="IPR011008">
    <property type="entry name" value="Dimeric_a/b-barrel"/>
</dbReference>
<dbReference type="GO" id="GO:0004497">
    <property type="term" value="F:monooxygenase activity"/>
    <property type="evidence" value="ECO:0007669"/>
    <property type="project" value="UniProtKB-KW"/>
</dbReference>
<reference evidence="2" key="1">
    <citation type="journal article" date="2019" name="Int. J. Syst. Evol. Microbiol.">
        <title>The Global Catalogue of Microorganisms (GCM) 10K type strain sequencing project: providing services to taxonomists for standard genome sequencing and annotation.</title>
        <authorList>
            <consortium name="The Broad Institute Genomics Platform"/>
            <consortium name="The Broad Institute Genome Sequencing Center for Infectious Disease"/>
            <person name="Wu L."/>
            <person name="Ma J."/>
        </authorList>
    </citation>
    <scope>NUCLEOTIDE SEQUENCE [LARGE SCALE GENOMIC DNA]</scope>
    <source>
        <strain evidence="2">JCM 17106</strain>
    </source>
</reference>
<dbReference type="SUPFAM" id="SSF54909">
    <property type="entry name" value="Dimeric alpha+beta barrel"/>
    <property type="match status" value="1"/>
</dbReference>
<dbReference type="RefSeq" id="WP_344928082.1">
    <property type="nucleotide sequence ID" value="NZ_BAABCW010000010.1"/>
</dbReference>